<dbReference type="InterPro" id="IPR036063">
    <property type="entry name" value="Smr_dom_sf"/>
</dbReference>
<dbReference type="RefSeq" id="WP_104937083.1">
    <property type="nucleotide sequence ID" value="NZ_CP021255.1"/>
</dbReference>
<protein>
    <recommendedName>
        <fullName evidence="1">Smr domain-containing protein</fullName>
    </recommendedName>
</protein>
<dbReference type="InterPro" id="IPR002625">
    <property type="entry name" value="Smr_dom"/>
</dbReference>
<evidence type="ECO:0000313" key="3">
    <source>
        <dbReference type="Proteomes" id="UP000239867"/>
    </source>
</evidence>
<dbReference type="Proteomes" id="UP000239867">
    <property type="component" value="Chromosome"/>
</dbReference>
<dbReference type="AlphaFoldDB" id="A0A2L1GQE8"/>
<name>A0A2L1GQE8_9BACT</name>
<sequence length="162" mass="17537">MCQHVCEVCGNEYDARFATAMCCPHCGAGQSGQGAAAPPDPGRLHRLVNLERGRPPVERALSRLDQELASGRLQGVRVLTLIHGYGSSGRGGAIREAVRARLSFLRQIGRIEAVIFGEDFESRTGRGRQLLRRCPFLAAHADLNRKNPGITVVLLAPGSRRG</sequence>
<dbReference type="OrthoDB" id="5432142at2"/>
<accession>A0A2L1GQE8</accession>
<evidence type="ECO:0000259" key="1">
    <source>
        <dbReference type="Pfam" id="PF01713"/>
    </source>
</evidence>
<reference evidence="2 3" key="1">
    <citation type="journal article" date="2018" name="MBio">
        <title>Insights into the evolution of host association through the isolation and characterization of a novel human periodontal pathobiont, Desulfobulbus oralis.</title>
        <authorList>
            <person name="Cross K.L."/>
            <person name="Chirania P."/>
            <person name="Xiong W."/>
            <person name="Beall C.J."/>
            <person name="Elkins J.G."/>
            <person name="Giannone R.J."/>
            <person name="Griffen A.L."/>
            <person name="Guss A.M."/>
            <person name="Hettich R.L."/>
            <person name="Joshi S.S."/>
            <person name="Mokrzan E.M."/>
            <person name="Martin R.K."/>
            <person name="Zhulin I.B."/>
            <person name="Leys E.J."/>
            <person name="Podar M."/>
        </authorList>
    </citation>
    <scope>NUCLEOTIDE SEQUENCE [LARGE SCALE GENOMIC DNA]</scope>
    <source>
        <strain evidence="2 3">ORNL</strain>
    </source>
</reference>
<organism evidence="2 3">
    <name type="scientific">Desulfobulbus oralis</name>
    <dbReference type="NCBI Taxonomy" id="1986146"/>
    <lineage>
        <taxon>Bacteria</taxon>
        <taxon>Pseudomonadati</taxon>
        <taxon>Thermodesulfobacteriota</taxon>
        <taxon>Desulfobulbia</taxon>
        <taxon>Desulfobulbales</taxon>
        <taxon>Desulfobulbaceae</taxon>
        <taxon>Desulfobulbus</taxon>
    </lineage>
</organism>
<dbReference type="CDD" id="cd00350">
    <property type="entry name" value="rubredoxin_like"/>
    <property type="match status" value="1"/>
</dbReference>
<dbReference type="Gene3D" id="3.30.1370.110">
    <property type="match status" value="1"/>
</dbReference>
<keyword evidence="3" id="KW-1185">Reference proteome</keyword>
<dbReference type="KEGG" id="deo:CAY53_10555"/>
<evidence type="ECO:0000313" key="2">
    <source>
        <dbReference type="EMBL" id="AVD71854.1"/>
    </source>
</evidence>
<gene>
    <name evidence="2" type="ORF">CAY53_10555</name>
</gene>
<dbReference type="Pfam" id="PF01713">
    <property type="entry name" value="Smr"/>
    <property type="match status" value="1"/>
</dbReference>
<proteinExistence type="predicted"/>
<feature type="domain" description="Smr" evidence="1">
    <location>
        <begin position="57"/>
        <end position="106"/>
    </location>
</feature>
<dbReference type="EMBL" id="CP021255">
    <property type="protein sequence ID" value="AVD71854.1"/>
    <property type="molecule type" value="Genomic_DNA"/>
</dbReference>